<reference evidence="6 7" key="1">
    <citation type="submission" date="2020-04" db="EMBL/GenBank/DDBJ databases">
        <authorList>
            <person name="Wallbank WR R."/>
            <person name="Pardo Diaz C."/>
            <person name="Kozak K."/>
            <person name="Martin S."/>
            <person name="Jiggins C."/>
            <person name="Moest M."/>
            <person name="Warren A I."/>
            <person name="Byers J.R.P. K."/>
            <person name="Montejo-Kovacevich G."/>
            <person name="Yen C E."/>
        </authorList>
    </citation>
    <scope>NUCLEOTIDE SEQUENCE [LARGE SCALE GENOMIC DNA]</scope>
</reference>
<feature type="transmembrane region" description="Helical" evidence="4">
    <location>
        <begin position="349"/>
        <end position="371"/>
    </location>
</feature>
<feature type="domain" description="Glycosyl hydrolase family 13 catalytic" evidence="5">
    <location>
        <begin position="385"/>
        <end position="728"/>
    </location>
</feature>
<dbReference type="InterPro" id="IPR017853">
    <property type="entry name" value="GH"/>
</dbReference>
<dbReference type="SMART" id="SM00595">
    <property type="entry name" value="MADF"/>
    <property type="match status" value="1"/>
</dbReference>
<dbReference type="Gene3D" id="3.90.400.10">
    <property type="entry name" value="Oligo-1,6-glucosidase, Domain 2"/>
    <property type="match status" value="1"/>
</dbReference>
<dbReference type="InterPro" id="IPR045857">
    <property type="entry name" value="O16G_dom_2"/>
</dbReference>
<gene>
    <name evidence="6" type="ORF">APLA_LOCUS10852</name>
</gene>
<name>A0A8S1AK78_ARCPL</name>
<accession>A0A8S1AK78</accession>
<organism evidence="6 7">
    <name type="scientific">Arctia plantaginis</name>
    <name type="common">Wood tiger moth</name>
    <name type="synonym">Phalaena plantaginis</name>
    <dbReference type="NCBI Taxonomy" id="874455"/>
    <lineage>
        <taxon>Eukaryota</taxon>
        <taxon>Metazoa</taxon>
        <taxon>Ecdysozoa</taxon>
        <taxon>Arthropoda</taxon>
        <taxon>Hexapoda</taxon>
        <taxon>Insecta</taxon>
        <taxon>Pterygota</taxon>
        <taxon>Neoptera</taxon>
        <taxon>Endopterygota</taxon>
        <taxon>Lepidoptera</taxon>
        <taxon>Glossata</taxon>
        <taxon>Ditrysia</taxon>
        <taxon>Noctuoidea</taxon>
        <taxon>Erebidae</taxon>
        <taxon>Arctiinae</taxon>
        <taxon>Arctia</taxon>
    </lineage>
</organism>
<evidence type="ECO:0000256" key="4">
    <source>
        <dbReference type="SAM" id="Phobius"/>
    </source>
</evidence>
<dbReference type="Pfam" id="PF13837">
    <property type="entry name" value="Myb_DNA-bind_4"/>
    <property type="match status" value="1"/>
</dbReference>
<dbReference type="GO" id="GO:0015180">
    <property type="term" value="F:L-alanine transmembrane transporter activity"/>
    <property type="evidence" value="ECO:0007669"/>
    <property type="project" value="TreeGrafter"/>
</dbReference>
<dbReference type="GO" id="GO:0016324">
    <property type="term" value="C:apical plasma membrane"/>
    <property type="evidence" value="ECO:0007669"/>
    <property type="project" value="TreeGrafter"/>
</dbReference>
<proteinExistence type="predicted"/>
<dbReference type="AlphaFoldDB" id="A0A8S1AK78"/>
<dbReference type="GO" id="GO:1903801">
    <property type="term" value="P:L-leucine import across plasma membrane"/>
    <property type="evidence" value="ECO:0007669"/>
    <property type="project" value="TreeGrafter"/>
</dbReference>
<dbReference type="InterPro" id="IPR042280">
    <property type="entry name" value="SLC3A2"/>
</dbReference>
<feature type="region of interest" description="Disordered" evidence="3">
    <location>
        <begin position="1"/>
        <end position="37"/>
    </location>
</feature>
<dbReference type="SUPFAM" id="SSF51445">
    <property type="entry name" value="(Trans)glycosidases"/>
    <property type="match status" value="1"/>
</dbReference>
<dbReference type="GO" id="GO:0016323">
    <property type="term" value="C:basolateral plasma membrane"/>
    <property type="evidence" value="ECO:0007669"/>
    <property type="project" value="TreeGrafter"/>
</dbReference>
<dbReference type="Gene3D" id="3.20.20.80">
    <property type="entry name" value="Glycosidases"/>
    <property type="match status" value="1"/>
</dbReference>
<dbReference type="GO" id="GO:0004558">
    <property type="term" value="F:alpha-1,4-glucosidase activity"/>
    <property type="evidence" value="ECO:0007669"/>
    <property type="project" value="UniProtKB-EC"/>
</dbReference>
<dbReference type="OrthoDB" id="204980at2759"/>
<keyword evidence="7" id="KW-1185">Reference proteome</keyword>
<dbReference type="InterPro" id="IPR031984">
    <property type="entry name" value="SLC3A2_N"/>
</dbReference>
<dbReference type="Pfam" id="PF00128">
    <property type="entry name" value="Alpha-amylase"/>
    <property type="match status" value="1"/>
</dbReference>
<sequence length="836" mass="95676">MSEPRKNHLSINGGQDNEDENVSSYKPIPETDTAEQVEYPETEEVYMQLNQSEIMETDQGEEVEDHWEHNSIKTLLSLYLQNVDKFRSPKVKKKNVWIDIANAVGKGPDCCDKKFRNLKQTYVRLLKKKNRNELVVVKWPYYDIFEQIYNENGEYQPEIQQRIQDGATENVTKALLSIVEPSNYESALPENVEASNSQSEESKRKFTRRRYTDFRKITLEMRNRQRTVEEKLDRFVITAIRSIYASRAGSLVLYGGQFHREQFRTSKNNLAKSKEKISPDGAEEKLLPKEEEAKIVTRVDMADAKYVVEDHRNGDAKIELDANKRQFSGLSKEELMKYADDPFWVNLRWFMFILFWAMWLCMLAGAITIIIKAPKCPLQPPRTWFEAGPLLEMGDATYDDIEVELPKMQSFLVQGIFVDVPTYEYEKPTVMESFKKFAAKAKEYGIKVIADLIPNYVGIDHVWFRRSVQKDSNYTDYFVWHAGKADFDENQTQPKLPTDTWKSTLHDHPWTFNTERNAYYLHQYGVNQPDLNFTNERVVQEFDKVIRSWMKAGAAGVRLNKARLLLVNSTLPEEHIATGKGMTPGLIHYNYNFWQHKHTMDLPLLDVLLTRWAGVVDSVTETPGEAVFTLAEEGEQKELFMIRNLSSLRPPMTAPLSVAGDLTKLAADMNLRLRKWPALQLNSSFDGDEELAVFSILLPASPVLEPHQLRADNDTAITESLSHLIPLRADAALQHGHAELRAVPERDSSAAALLACARWKAGKSGYVAVYNPSDESRRANLTDVTSLPATLTVHHMSHAARLLANQTNTSESVDDVFVPPRSTVILSYVPKIEVEQ</sequence>
<keyword evidence="4" id="KW-0472">Membrane</keyword>
<dbReference type="InterPro" id="IPR006047">
    <property type="entry name" value="GH13_cat_dom"/>
</dbReference>
<evidence type="ECO:0000256" key="1">
    <source>
        <dbReference type="ARBA" id="ARBA00001657"/>
    </source>
</evidence>
<evidence type="ECO:0000256" key="2">
    <source>
        <dbReference type="ARBA" id="ARBA00012741"/>
    </source>
</evidence>
<dbReference type="SMART" id="SM00642">
    <property type="entry name" value="Aamy"/>
    <property type="match status" value="1"/>
</dbReference>
<dbReference type="Proteomes" id="UP000494106">
    <property type="component" value="Unassembled WGS sequence"/>
</dbReference>
<evidence type="ECO:0000313" key="6">
    <source>
        <dbReference type="EMBL" id="CAB3246379.1"/>
    </source>
</evidence>
<dbReference type="EC" id="3.2.1.20" evidence="2"/>
<evidence type="ECO:0000256" key="3">
    <source>
        <dbReference type="SAM" id="MobiDB-lite"/>
    </source>
</evidence>
<dbReference type="Pfam" id="PF16028">
    <property type="entry name" value="SLC3A2_N"/>
    <property type="match status" value="1"/>
</dbReference>
<keyword evidence="4" id="KW-0812">Transmembrane</keyword>
<dbReference type="GO" id="GO:0015823">
    <property type="term" value="P:phenylalanine transport"/>
    <property type="evidence" value="ECO:0007669"/>
    <property type="project" value="TreeGrafter"/>
</dbReference>
<dbReference type="GO" id="GO:1904273">
    <property type="term" value="P:L-alanine import across plasma membrane"/>
    <property type="evidence" value="ECO:0007669"/>
    <property type="project" value="TreeGrafter"/>
</dbReference>
<comment type="caution">
    <text evidence="6">The sequence shown here is derived from an EMBL/GenBank/DDBJ whole genome shotgun (WGS) entry which is preliminary data.</text>
</comment>
<comment type="catalytic activity">
    <reaction evidence="1">
        <text>Hydrolysis of terminal, non-reducing (1-&gt;4)-linked alpha-D-glucose residues with release of alpha-D-glucose.</text>
        <dbReference type="EC" id="3.2.1.20"/>
    </reaction>
</comment>
<evidence type="ECO:0000259" key="5">
    <source>
        <dbReference type="SMART" id="SM00642"/>
    </source>
</evidence>
<protein>
    <recommendedName>
        <fullName evidence="2">alpha-glucosidase</fullName>
        <ecNumber evidence="2">3.2.1.20</ecNumber>
    </recommendedName>
</protein>
<dbReference type="PANTHER" id="PTHR46673">
    <property type="entry name" value="4F2 CELL-SURFACE ANTIGEN HEAVY CHAIN"/>
    <property type="match status" value="1"/>
</dbReference>
<evidence type="ECO:0000313" key="7">
    <source>
        <dbReference type="Proteomes" id="UP000494106"/>
    </source>
</evidence>
<dbReference type="EMBL" id="CADEBC010000525">
    <property type="protein sequence ID" value="CAB3246379.1"/>
    <property type="molecule type" value="Genomic_DNA"/>
</dbReference>
<dbReference type="GO" id="GO:0015190">
    <property type="term" value="F:L-leucine transmembrane transporter activity"/>
    <property type="evidence" value="ECO:0007669"/>
    <property type="project" value="TreeGrafter"/>
</dbReference>
<dbReference type="GO" id="GO:0005975">
    <property type="term" value="P:carbohydrate metabolic process"/>
    <property type="evidence" value="ECO:0007669"/>
    <property type="project" value="InterPro"/>
</dbReference>
<dbReference type="PANTHER" id="PTHR46673:SF1">
    <property type="entry name" value="4F2 CELL-SURFACE ANTIGEN HEAVY CHAIN"/>
    <property type="match status" value="1"/>
</dbReference>
<keyword evidence="4" id="KW-1133">Transmembrane helix</keyword>
<dbReference type="GO" id="GO:0015173">
    <property type="term" value="F:aromatic amino acid transmembrane transporter activity"/>
    <property type="evidence" value="ECO:0007669"/>
    <property type="project" value="TreeGrafter"/>
</dbReference>
<dbReference type="InterPro" id="IPR044822">
    <property type="entry name" value="Myb_DNA-bind_4"/>
</dbReference>